<dbReference type="GO" id="GO:0015679">
    <property type="term" value="P:plasma membrane copper ion transport"/>
    <property type="evidence" value="ECO:0007669"/>
    <property type="project" value="TreeGrafter"/>
</dbReference>
<dbReference type="PANTHER" id="PTHR30097">
    <property type="entry name" value="CATION EFFLUX SYSTEM PROTEIN CUSB"/>
    <property type="match status" value="1"/>
</dbReference>
<dbReference type="EMBL" id="UOER01000118">
    <property type="protein sequence ID" value="VAW22075.1"/>
    <property type="molecule type" value="Genomic_DNA"/>
</dbReference>
<sequence length="408" mass="45495">MKHIIINISSIFLLFIFLVSCQNKTAQQKKETDSEVHNDTHSDSHEGDKETEETLSLVTLQQKQLEVMDIELGTTKKVNLGKTLKVNGQLELPPQKRASISAIVGGRIESVAVIEGDYVKKGQAIAQLNNPQFITMQREYLTAKSNYSFLEKDYVRKKELFKDGITSQKSFQQAEAAYKDGKSALNAAKSMLQLIGINISVLEKGQIISSIPVISPINGYVQNIAINIGKFVAPEQEMFEIVDNEHLHIGLKVFEKDIDKAKVGQKITFALTTRPDKIYEAEIFALGSAFDMDTRAVKVHAKIIGTHEGLLTGMFVEARITTSNKEVSALPEGAFVTEKGLDYIFIQKEKNKENITLEKVQINRGISDLGFSEVVFIDEIPKNIVVVTKGAYYVNAELSKGEFEDHDH</sequence>
<dbReference type="GO" id="GO:0030313">
    <property type="term" value="C:cell envelope"/>
    <property type="evidence" value="ECO:0007669"/>
    <property type="project" value="TreeGrafter"/>
</dbReference>
<feature type="compositionally biased region" description="Basic and acidic residues" evidence="2">
    <location>
        <begin position="29"/>
        <end position="48"/>
    </location>
</feature>
<dbReference type="InterPro" id="IPR058792">
    <property type="entry name" value="Beta-barrel_RND_2"/>
</dbReference>
<dbReference type="InterPro" id="IPR006143">
    <property type="entry name" value="RND_pump_MFP"/>
</dbReference>
<feature type="domain" description="CusB-like barrel-sandwich hybrid" evidence="3">
    <location>
        <begin position="99"/>
        <end position="241"/>
    </location>
</feature>
<name>A0A3B0TTZ4_9ZZZZ</name>
<dbReference type="InterPro" id="IPR051909">
    <property type="entry name" value="MFP_Cation_Efflux"/>
</dbReference>
<feature type="domain" description="CusB-like beta-barrel" evidence="4">
    <location>
        <begin position="251"/>
        <end position="322"/>
    </location>
</feature>
<feature type="region of interest" description="Disordered" evidence="2">
    <location>
        <begin position="29"/>
        <end position="53"/>
    </location>
</feature>
<dbReference type="Gene3D" id="2.40.50.100">
    <property type="match status" value="1"/>
</dbReference>
<evidence type="ECO:0000256" key="2">
    <source>
        <dbReference type="SAM" id="MobiDB-lite"/>
    </source>
</evidence>
<dbReference type="NCBIfam" id="TIGR01730">
    <property type="entry name" value="RND_mfp"/>
    <property type="match status" value="1"/>
</dbReference>
<protein>
    <submittedName>
        <fullName evidence="5">Probable Co/Zn/Cd efflux system membrane fusion protein</fullName>
    </submittedName>
</protein>
<gene>
    <name evidence="5" type="ORF">MNBD_BACTEROID04-948</name>
</gene>
<dbReference type="GO" id="GO:0022857">
    <property type="term" value="F:transmembrane transporter activity"/>
    <property type="evidence" value="ECO:0007669"/>
    <property type="project" value="InterPro"/>
</dbReference>
<dbReference type="PROSITE" id="PS51257">
    <property type="entry name" value="PROKAR_LIPOPROTEIN"/>
    <property type="match status" value="1"/>
</dbReference>
<accession>A0A3B0TTZ4</accession>
<organism evidence="5">
    <name type="scientific">hydrothermal vent metagenome</name>
    <dbReference type="NCBI Taxonomy" id="652676"/>
    <lineage>
        <taxon>unclassified sequences</taxon>
        <taxon>metagenomes</taxon>
        <taxon>ecological metagenomes</taxon>
    </lineage>
</organism>
<evidence type="ECO:0000259" key="3">
    <source>
        <dbReference type="Pfam" id="PF25919"/>
    </source>
</evidence>
<dbReference type="SUPFAM" id="SSF111369">
    <property type="entry name" value="HlyD-like secretion proteins"/>
    <property type="match status" value="1"/>
</dbReference>
<evidence type="ECO:0000256" key="1">
    <source>
        <dbReference type="ARBA" id="ARBA00022448"/>
    </source>
</evidence>
<proteinExistence type="predicted"/>
<keyword evidence="1" id="KW-0813">Transport</keyword>
<reference evidence="5" key="1">
    <citation type="submission" date="2018-06" db="EMBL/GenBank/DDBJ databases">
        <authorList>
            <person name="Zhirakovskaya E."/>
        </authorList>
    </citation>
    <scope>NUCLEOTIDE SEQUENCE</scope>
</reference>
<evidence type="ECO:0000259" key="4">
    <source>
        <dbReference type="Pfam" id="PF25954"/>
    </source>
</evidence>
<dbReference type="AlphaFoldDB" id="A0A3B0TTZ4"/>
<dbReference type="GO" id="GO:0060003">
    <property type="term" value="P:copper ion export"/>
    <property type="evidence" value="ECO:0007669"/>
    <property type="project" value="TreeGrafter"/>
</dbReference>
<dbReference type="Pfam" id="PF25919">
    <property type="entry name" value="BSH_CusB"/>
    <property type="match status" value="1"/>
</dbReference>
<dbReference type="Gene3D" id="2.40.30.170">
    <property type="match status" value="1"/>
</dbReference>
<dbReference type="InterPro" id="IPR058790">
    <property type="entry name" value="BSH_CusB"/>
</dbReference>
<evidence type="ECO:0000313" key="5">
    <source>
        <dbReference type="EMBL" id="VAW22075.1"/>
    </source>
</evidence>
<dbReference type="Gene3D" id="1.10.287.470">
    <property type="entry name" value="Helix hairpin bin"/>
    <property type="match status" value="1"/>
</dbReference>
<dbReference type="Pfam" id="PF25954">
    <property type="entry name" value="Beta-barrel_RND_2"/>
    <property type="match status" value="1"/>
</dbReference>
<dbReference type="PANTHER" id="PTHR30097:SF4">
    <property type="entry name" value="SLR6042 PROTEIN"/>
    <property type="match status" value="1"/>
</dbReference>
<dbReference type="GO" id="GO:0016020">
    <property type="term" value="C:membrane"/>
    <property type="evidence" value="ECO:0007669"/>
    <property type="project" value="InterPro"/>
</dbReference>